<dbReference type="Proteomes" id="UP000012106">
    <property type="component" value="Unassembled WGS sequence"/>
</dbReference>
<sequence length="463" mass="50521">MSAQTISKIDPISINIFLRNTPVSQMGFGLPLILGVKAPIYFLQIGSASSGLIWKSATPGVVFIQVKYIIAGNNTSLSIVRSGTGTENDPYVITVNVATNGSGIATSTAHQIKLAAEAFSNIAGATKIVDVVEVASSGSGVVPAFTQAALGYERYMEITSANDLLKLGFLSTDKETDKEYIQAAQMFRQTPRPKTVAVFLLTSWANAATEIAALRNSGKDSWFKTVATTHNKNEIYALGDYLASIERMFFACTDDITALVGRNSIWEYITIHKNPDSFPEAAWVGNTSPRRVGSYNYAYLPLDGVENSGYTNSQTSSIFSDRGNLIVDFGGAQVPFPGISTGNVYADVVENRVWLKARLRENITSLFLNSDVVPYTIQGIQMIEARMREVFVQAGRQGIIARVETDADKARSDLGDYQYKINLPETIDEIPTNDRNNRILPNVTFSCRLRGAINEVDINGELT</sequence>
<comment type="caution">
    <text evidence="1">The sequence shown here is derived from an EMBL/GenBank/DDBJ whole genome shotgun (WGS) entry which is preliminary data.</text>
</comment>
<accession>M6JDT9</accession>
<dbReference type="EMBL" id="AHMU02000071">
    <property type="protein sequence ID" value="EMN20119.1"/>
    <property type="molecule type" value="Genomic_DNA"/>
</dbReference>
<gene>
    <name evidence="1" type="ORF">LEP1GSC063_2702</name>
</gene>
<name>M6JDT9_9LEPT</name>
<evidence type="ECO:0000313" key="1">
    <source>
        <dbReference type="EMBL" id="EMN20119.1"/>
    </source>
</evidence>
<dbReference type="Pfam" id="PF11863">
    <property type="entry name" value="DUF3383"/>
    <property type="match status" value="1"/>
</dbReference>
<reference evidence="1 2" key="1">
    <citation type="submission" date="2013-01" db="EMBL/GenBank/DDBJ databases">
        <authorList>
            <person name="Harkins D.M."/>
            <person name="Durkin A.S."/>
            <person name="Brinkac L.M."/>
            <person name="Haft D.H."/>
            <person name="Selengut J.D."/>
            <person name="Sanka R."/>
            <person name="DePew J."/>
            <person name="Purushe J."/>
            <person name="Hartskeerl R.A."/>
            <person name="Ahmed A."/>
            <person name="van der Linden H."/>
            <person name="Goris M.G.A."/>
            <person name="Vinetz J.M."/>
            <person name="Sutton G.G."/>
            <person name="Nierman W.C."/>
            <person name="Fouts D.E."/>
        </authorList>
    </citation>
    <scope>NUCLEOTIDE SEQUENCE [LARGE SCALE GENOMIC DNA]</scope>
    <source>
        <strain evidence="1 2">MAVJ 401</strain>
    </source>
</reference>
<dbReference type="InterPro" id="IPR021808">
    <property type="entry name" value="DUF3383"/>
</dbReference>
<proteinExistence type="predicted"/>
<protein>
    <submittedName>
        <fullName evidence="1">PF11863 family protein</fullName>
    </submittedName>
</protein>
<evidence type="ECO:0000313" key="2">
    <source>
        <dbReference type="Proteomes" id="UP000012106"/>
    </source>
</evidence>
<organism evidence="1 2">
    <name type="scientific">Leptospira santarosai serovar Arenal str. MAVJ 401</name>
    <dbReference type="NCBI Taxonomy" id="1049976"/>
    <lineage>
        <taxon>Bacteria</taxon>
        <taxon>Pseudomonadati</taxon>
        <taxon>Spirochaetota</taxon>
        <taxon>Spirochaetia</taxon>
        <taxon>Leptospirales</taxon>
        <taxon>Leptospiraceae</taxon>
        <taxon>Leptospira</taxon>
    </lineage>
</organism>
<dbReference type="AlphaFoldDB" id="M6JDT9"/>
<dbReference type="RefSeq" id="WP_004472593.1">
    <property type="nucleotide sequence ID" value="NZ_AHMU02000071.1"/>
</dbReference>